<dbReference type="STRING" id="1149755.A0A2J6RT48"/>
<dbReference type="GO" id="GO:0018064">
    <property type="term" value="F:protein-L-histidine N-tele-methyltransferase activity"/>
    <property type="evidence" value="ECO:0007669"/>
    <property type="project" value="UniProtKB-EC"/>
</dbReference>
<evidence type="ECO:0000313" key="12">
    <source>
        <dbReference type="Proteomes" id="UP000235786"/>
    </source>
</evidence>
<evidence type="ECO:0000256" key="5">
    <source>
        <dbReference type="ARBA" id="ARBA00022603"/>
    </source>
</evidence>
<evidence type="ECO:0000313" key="11">
    <source>
        <dbReference type="EMBL" id="PMD41684.1"/>
    </source>
</evidence>
<evidence type="ECO:0000256" key="2">
    <source>
        <dbReference type="ARBA" id="ARBA00004496"/>
    </source>
</evidence>
<organism evidence="11 12">
    <name type="scientific">Hyaloscypha variabilis (strain UAMH 11265 / GT02V1 / F)</name>
    <name type="common">Meliniomyces variabilis</name>
    <dbReference type="NCBI Taxonomy" id="1149755"/>
    <lineage>
        <taxon>Eukaryota</taxon>
        <taxon>Fungi</taxon>
        <taxon>Dikarya</taxon>
        <taxon>Ascomycota</taxon>
        <taxon>Pezizomycotina</taxon>
        <taxon>Leotiomycetes</taxon>
        <taxon>Helotiales</taxon>
        <taxon>Hyaloscyphaceae</taxon>
        <taxon>Hyaloscypha</taxon>
        <taxon>Hyaloscypha variabilis</taxon>
    </lineage>
</organism>
<evidence type="ECO:0000256" key="10">
    <source>
        <dbReference type="SAM" id="MobiDB-lite"/>
    </source>
</evidence>
<keyword evidence="5" id="KW-0489">Methyltransferase</keyword>
<evidence type="ECO:0000256" key="8">
    <source>
        <dbReference type="ARBA" id="ARBA00023242"/>
    </source>
</evidence>
<dbReference type="GO" id="GO:0005634">
    <property type="term" value="C:nucleus"/>
    <property type="evidence" value="ECO:0007669"/>
    <property type="project" value="UniProtKB-SubCell"/>
</dbReference>
<dbReference type="PANTHER" id="PTHR14614:SF39">
    <property type="entry name" value="HISTIDINE PROTEIN METHYLTRANSFERASE 1 HOMOLOG"/>
    <property type="match status" value="1"/>
</dbReference>
<feature type="compositionally biased region" description="Basic and acidic residues" evidence="10">
    <location>
        <begin position="23"/>
        <end position="33"/>
    </location>
</feature>
<evidence type="ECO:0000256" key="6">
    <source>
        <dbReference type="ARBA" id="ARBA00022679"/>
    </source>
</evidence>
<dbReference type="EC" id="2.1.1.85" evidence="3"/>
<dbReference type="PANTHER" id="PTHR14614">
    <property type="entry name" value="HEPATOCELLULAR CARCINOMA-ASSOCIATED ANTIGEN"/>
    <property type="match status" value="1"/>
</dbReference>
<keyword evidence="7" id="KW-0949">S-adenosyl-L-methionine</keyword>
<feature type="region of interest" description="Disordered" evidence="10">
    <location>
        <begin position="1"/>
        <end position="55"/>
    </location>
</feature>
<proteinExistence type="inferred from homology"/>
<evidence type="ECO:0000256" key="1">
    <source>
        <dbReference type="ARBA" id="ARBA00004123"/>
    </source>
</evidence>
<keyword evidence="12" id="KW-1185">Reference proteome</keyword>
<accession>A0A2J6RT48</accession>
<protein>
    <recommendedName>
        <fullName evidence="3">protein-histidine N-methyltransferase</fullName>
        <ecNumber evidence="3">2.1.1.85</ecNumber>
    </recommendedName>
</protein>
<gene>
    <name evidence="11" type="ORF">L207DRAFT_330538</name>
</gene>
<evidence type="ECO:0000256" key="9">
    <source>
        <dbReference type="ARBA" id="ARBA00038126"/>
    </source>
</evidence>
<dbReference type="Gene3D" id="3.40.50.150">
    <property type="entry name" value="Vaccinia Virus protein VP39"/>
    <property type="match status" value="1"/>
</dbReference>
<evidence type="ECO:0000256" key="7">
    <source>
        <dbReference type="ARBA" id="ARBA00022691"/>
    </source>
</evidence>
<dbReference type="AlphaFoldDB" id="A0A2J6RT48"/>
<name>A0A2J6RT48_HYAVF</name>
<evidence type="ECO:0000256" key="3">
    <source>
        <dbReference type="ARBA" id="ARBA00012533"/>
    </source>
</evidence>
<comment type="similarity">
    <text evidence="9">Belongs to the methyltransferase superfamily. METTL18 family.</text>
</comment>
<comment type="subcellular location">
    <subcellularLocation>
        <location evidence="2">Cytoplasm</location>
    </subcellularLocation>
    <subcellularLocation>
        <location evidence="1">Nucleus</location>
    </subcellularLocation>
</comment>
<dbReference type="InterPro" id="IPR029063">
    <property type="entry name" value="SAM-dependent_MTases_sf"/>
</dbReference>
<dbReference type="OrthoDB" id="1723750at2759"/>
<dbReference type="GO" id="GO:0032259">
    <property type="term" value="P:methylation"/>
    <property type="evidence" value="ECO:0007669"/>
    <property type="project" value="UniProtKB-KW"/>
</dbReference>
<dbReference type="GO" id="GO:0005737">
    <property type="term" value="C:cytoplasm"/>
    <property type="evidence" value="ECO:0007669"/>
    <property type="project" value="UniProtKB-SubCell"/>
</dbReference>
<keyword evidence="6" id="KW-0808">Transferase</keyword>
<feature type="compositionally biased region" description="Polar residues" evidence="10">
    <location>
        <begin position="36"/>
        <end position="49"/>
    </location>
</feature>
<dbReference type="Proteomes" id="UP000235786">
    <property type="component" value="Unassembled WGS sequence"/>
</dbReference>
<keyword evidence="8" id="KW-0539">Nucleus</keyword>
<keyword evidence="4" id="KW-0963">Cytoplasm</keyword>
<dbReference type="EMBL" id="KZ613944">
    <property type="protein sequence ID" value="PMD41684.1"/>
    <property type="molecule type" value="Genomic_DNA"/>
</dbReference>
<sequence>MSAFSFSFSGDDIEEDTSNSIEADAKDERKHVAESGSLQRPSPSTSSAFPISGQPLLPPKSHSLTTLLATLPSTIAYSTLTIKLDDGNEVKLPRRELWDVRVQLMAEDEGSGEGMVGLGKDDVKTGVYEGGFKSWESSVDVVKELARRREISQVRRDGRVLELGCGTALPSLAVFQWALQNSGSLEDEDMSFGLADYNPTVLQLVTLPNLLLSWAKVTSAGWEEEGELEIDEGLIKDFIADLGKQKIHLHFFSGAWSEEFVKLVAENMGSTTGEIKIIGAETIYSPFALKSFAETLLGLMASMDGKEKTALVAAKKVYFGVGGSMEDFCQMVREKGAAVEQIREESDGVRRAVVEVKITGS</sequence>
<reference evidence="11 12" key="1">
    <citation type="submission" date="2016-04" db="EMBL/GenBank/DDBJ databases">
        <title>A degradative enzymes factory behind the ericoid mycorrhizal symbiosis.</title>
        <authorList>
            <consortium name="DOE Joint Genome Institute"/>
            <person name="Martino E."/>
            <person name="Morin E."/>
            <person name="Grelet G."/>
            <person name="Kuo A."/>
            <person name="Kohler A."/>
            <person name="Daghino S."/>
            <person name="Barry K."/>
            <person name="Choi C."/>
            <person name="Cichocki N."/>
            <person name="Clum A."/>
            <person name="Copeland A."/>
            <person name="Hainaut M."/>
            <person name="Haridas S."/>
            <person name="Labutti K."/>
            <person name="Lindquist E."/>
            <person name="Lipzen A."/>
            <person name="Khouja H.-R."/>
            <person name="Murat C."/>
            <person name="Ohm R."/>
            <person name="Olson A."/>
            <person name="Spatafora J."/>
            <person name="Veneault-Fourrey C."/>
            <person name="Henrissat B."/>
            <person name="Grigoriev I."/>
            <person name="Martin F."/>
            <person name="Perotto S."/>
        </authorList>
    </citation>
    <scope>NUCLEOTIDE SEQUENCE [LARGE SCALE GENOMIC DNA]</scope>
    <source>
        <strain evidence="11 12">F</strain>
    </source>
</reference>
<evidence type="ECO:0000256" key="4">
    <source>
        <dbReference type="ARBA" id="ARBA00022490"/>
    </source>
</evidence>
<dbReference type="InterPro" id="IPR019410">
    <property type="entry name" value="Methyltransf_16"/>
</dbReference>